<protein>
    <submittedName>
        <fullName evidence="1">Uncharacterized protein</fullName>
    </submittedName>
</protein>
<dbReference type="AlphaFoldDB" id="A0A975BFZ6"/>
<dbReference type="KEGG" id="dmm:dnm_008020"/>
<proteinExistence type="predicted"/>
<gene>
    <name evidence="1" type="ORF">dnm_008020</name>
</gene>
<organism evidence="1 2">
    <name type="scientific">Desulfonema magnum</name>
    <dbReference type="NCBI Taxonomy" id="45655"/>
    <lineage>
        <taxon>Bacteria</taxon>
        <taxon>Pseudomonadati</taxon>
        <taxon>Thermodesulfobacteriota</taxon>
        <taxon>Desulfobacteria</taxon>
        <taxon>Desulfobacterales</taxon>
        <taxon>Desulfococcaceae</taxon>
        <taxon>Desulfonema</taxon>
    </lineage>
</organism>
<name>A0A975BFZ6_9BACT</name>
<keyword evidence="2" id="KW-1185">Reference proteome</keyword>
<dbReference type="EMBL" id="CP061800">
    <property type="protein sequence ID" value="QTA84802.1"/>
    <property type="molecule type" value="Genomic_DNA"/>
</dbReference>
<sequence length="81" mass="9051">MLNYYKSLLRNAIPGGPPSRIQISEYQQIEKFSDCRSANTTDGGETRLFPAGETLRPGKKPGFFAVPHTARKLFDLLNIPL</sequence>
<dbReference type="Proteomes" id="UP000663722">
    <property type="component" value="Chromosome"/>
</dbReference>
<reference evidence="1" key="1">
    <citation type="journal article" date="2021" name="Microb. Physiol.">
        <title>Proteogenomic Insights into the Physiology of Marine, Sulfate-Reducing, Filamentous Desulfonema limicola and Desulfonema magnum.</title>
        <authorList>
            <person name="Schnaars V."/>
            <person name="Wohlbrand L."/>
            <person name="Scheve S."/>
            <person name="Hinrichs C."/>
            <person name="Reinhardt R."/>
            <person name="Rabus R."/>
        </authorList>
    </citation>
    <scope>NUCLEOTIDE SEQUENCE</scope>
    <source>
        <strain evidence="1">4be13</strain>
    </source>
</reference>
<evidence type="ECO:0000313" key="1">
    <source>
        <dbReference type="EMBL" id="QTA84802.1"/>
    </source>
</evidence>
<accession>A0A975BFZ6</accession>
<evidence type="ECO:0000313" key="2">
    <source>
        <dbReference type="Proteomes" id="UP000663722"/>
    </source>
</evidence>